<accession>A0A0G1XFU2</accession>
<sequence>MKNIFLVIAVGVVTFITGVLASYFYLQSSPSIFAPSWPDEQSAQNMLDAYLSMDVFGGPDGEFIITKTDFGSWVILKQ</sequence>
<comment type="caution">
    <text evidence="1">The sequence shown here is derived from an EMBL/GenBank/DDBJ whole genome shotgun (WGS) entry which is preliminary data.</text>
</comment>
<evidence type="ECO:0000313" key="2">
    <source>
        <dbReference type="Proteomes" id="UP000034846"/>
    </source>
</evidence>
<organism evidence="1 2">
    <name type="scientific">Candidatus Uhrbacteria bacterium GW2011_GWD2_52_7</name>
    <dbReference type="NCBI Taxonomy" id="1618989"/>
    <lineage>
        <taxon>Bacteria</taxon>
        <taxon>Candidatus Uhriibacteriota</taxon>
    </lineage>
</organism>
<proteinExistence type="predicted"/>
<protein>
    <submittedName>
        <fullName evidence="1">Uncharacterized protein</fullName>
    </submittedName>
</protein>
<gene>
    <name evidence="1" type="ORF">UY72_C0022G0007</name>
</gene>
<dbReference type="AlphaFoldDB" id="A0A0G1XFU2"/>
<name>A0A0G1XFU2_9BACT</name>
<evidence type="ECO:0000313" key="1">
    <source>
        <dbReference type="EMBL" id="KKW30108.1"/>
    </source>
</evidence>
<dbReference type="EMBL" id="LCRD01000022">
    <property type="protein sequence ID" value="KKW30108.1"/>
    <property type="molecule type" value="Genomic_DNA"/>
</dbReference>
<reference evidence="1 2" key="1">
    <citation type="journal article" date="2015" name="Nature">
        <title>rRNA introns, odd ribosomes, and small enigmatic genomes across a large radiation of phyla.</title>
        <authorList>
            <person name="Brown C.T."/>
            <person name="Hug L.A."/>
            <person name="Thomas B.C."/>
            <person name="Sharon I."/>
            <person name="Castelle C.J."/>
            <person name="Singh A."/>
            <person name="Wilkins M.J."/>
            <person name="Williams K.H."/>
            <person name="Banfield J.F."/>
        </authorList>
    </citation>
    <scope>NUCLEOTIDE SEQUENCE [LARGE SCALE GENOMIC DNA]</scope>
</reference>
<dbReference type="Proteomes" id="UP000034846">
    <property type="component" value="Unassembled WGS sequence"/>
</dbReference>